<dbReference type="Pfam" id="PF02709">
    <property type="entry name" value="Glyco_transf_7C"/>
    <property type="match status" value="1"/>
</dbReference>
<reference evidence="14 15" key="1">
    <citation type="submission" date="2024-03" db="EMBL/GenBank/DDBJ databases">
        <title>Adaptation during the transition from Ophiocordyceps entomopathogen to insect associate is accompanied by gene loss and intensified selection.</title>
        <authorList>
            <person name="Ward C.M."/>
            <person name="Onetto C.A."/>
            <person name="Borneman A.R."/>
        </authorList>
    </citation>
    <scope>NUCLEOTIDE SEQUENCE [LARGE SCALE GENOMIC DNA]</scope>
    <source>
        <strain evidence="14">AWRI1</strain>
        <tissue evidence="14">Single Adult Female</tissue>
    </source>
</reference>
<feature type="domain" description="Galactosyltransferase N-terminal" evidence="13">
    <location>
        <begin position="90"/>
        <end position="225"/>
    </location>
</feature>
<keyword evidence="6 11" id="KW-0812">Transmembrane</keyword>
<comment type="cofactor">
    <cofactor evidence="11">
        <name>Mn(2+)</name>
        <dbReference type="ChEBI" id="CHEBI:29035"/>
    </cofactor>
</comment>
<evidence type="ECO:0000256" key="6">
    <source>
        <dbReference type="ARBA" id="ARBA00022692"/>
    </source>
</evidence>
<keyword evidence="5 11" id="KW-0808">Transferase</keyword>
<evidence type="ECO:0000256" key="3">
    <source>
        <dbReference type="ARBA" id="ARBA00005735"/>
    </source>
</evidence>
<comment type="similarity">
    <text evidence="3 11">Belongs to the glycosyltransferase 7 family.</text>
</comment>
<dbReference type="GO" id="GO:0006688">
    <property type="term" value="P:glycosphingolipid biosynthetic process"/>
    <property type="evidence" value="ECO:0007669"/>
    <property type="project" value="TreeGrafter"/>
</dbReference>
<accession>A0AAN9T8J2</accession>
<dbReference type="Proteomes" id="UP001367676">
    <property type="component" value="Unassembled WGS sequence"/>
</dbReference>
<dbReference type="GO" id="GO:0033842">
    <property type="term" value="F:N-acetyl-beta-glucosaminyl-derivative 4-beta-N-acetylgalactosaminyltransferase activity"/>
    <property type="evidence" value="ECO:0007669"/>
    <property type="project" value="TreeGrafter"/>
</dbReference>
<feature type="transmembrane region" description="Helical" evidence="11">
    <location>
        <begin position="9"/>
        <end position="28"/>
    </location>
</feature>
<comment type="subcellular location">
    <subcellularLocation>
        <location evidence="1 11">Membrane</location>
        <topology evidence="1 11">Single-pass type II membrane protein</topology>
    </subcellularLocation>
</comment>
<dbReference type="InterPro" id="IPR027995">
    <property type="entry name" value="Galactosyl_T_N"/>
</dbReference>
<evidence type="ECO:0000256" key="8">
    <source>
        <dbReference type="ARBA" id="ARBA00022989"/>
    </source>
</evidence>
<dbReference type="GO" id="GO:0016020">
    <property type="term" value="C:membrane"/>
    <property type="evidence" value="ECO:0007669"/>
    <property type="project" value="UniProtKB-SubCell"/>
</dbReference>
<gene>
    <name evidence="14" type="ORF">V9T40_012861</name>
</gene>
<evidence type="ECO:0000313" key="14">
    <source>
        <dbReference type="EMBL" id="KAK7576575.1"/>
    </source>
</evidence>
<evidence type="ECO:0000256" key="2">
    <source>
        <dbReference type="ARBA" id="ARBA00004922"/>
    </source>
</evidence>
<keyword evidence="7 11" id="KW-0735">Signal-anchor</keyword>
<evidence type="ECO:0000259" key="12">
    <source>
        <dbReference type="Pfam" id="PF02709"/>
    </source>
</evidence>
<dbReference type="InterPro" id="IPR027791">
    <property type="entry name" value="Galactosyl_T_C"/>
</dbReference>
<comment type="caution">
    <text evidence="14">The sequence shown here is derived from an EMBL/GenBank/DDBJ whole genome shotgun (WGS) entry which is preliminary data.</text>
</comment>
<dbReference type="PRINTS" id="PR02050">
    <property type="entry name" value="B14GALTRFASE"/>
</dbReference>
<dbReference type="GO" id="GO:0005975">
    <property type="term" value="P:carbohydrate metabolic process"/>
    <property type="evidence" value="ECO:0007669"/>
    <property type="project" value="InterPro"/>
</dbReference>
<feature type="domain" description="Galactosyltransferase C-terminal" evidence="12">
    <location>
        <begin position="229"/>
        <end position="306"/>
    </location>
</feature>
<evidence type="ECO:0000256" key="7">
    <source>
        <dbReference type="ARBA" id="ARBA00022968"/>
    </source>
</evidence>
<evidence type="ECO:0000256" key="4">
    <source>
        <dbReference type="ARBA" id="ARBA00022676"/>
    </source>
</evidence>
<dbReference type="Pfam" id="PF13733">
    <property type="entry name" value="Glyco_transf_7N"/>
    <property type="match status" value="1"/>
</dbReference>
<dbReference type="SUPFAM" id="SSF53448">
    <property type="entry name" value="Nucleotide-diphospho-sugar transferases"/>
    <property type="match status" value="1"/>
</dbReference>
<evidence type="ECO:0000256" key="9">
    <source>
        <dbReference type="ARBA" id="ARBA00023136"/>
    </source>
</evidence>
<evidence type="ECO:0000256" key="5">
    <source>
        <dbReference type="ARBA" id="ARBA00022679"/>
    </source>
</evidence>
<dbReference type="GO" id="GO:0046872">
    <property type="term" value="F:metal ion binding"/>
    <property type="evidence" value="ECO:0007669"/>
    <property type="project" value="UniProtKB-UniRule"/>
</dbReference>
<evidence type="ECO:0000256" key="10">
    <source>
        <dbReference type="ARBA" id="ARBA00023180"/>
    </source>
</evidence>
<dbReference type="PANTHER" id="PTHR19300:SF57">
    <property type="entry name" value="BETA-1,4-N-ACETYLGALACTOSAMINYLTRANSFERASE"/>
    <property type="match status" value="1"/>
</dbReference>
<protein>
    <recommendedName>
        <fullName evidence="11">Beta-1,4-N-acetylgalactosaminyltransferase</fullName>
        <ecNumber evidence="11">2.4.1.-</ecNumber>
    </recommendedName>
    <alternativeName>
        <fullName evidence="11">Beta-4-GalNAcT</fullName>
    </alternativeName>
</protein>
<keyword evidence="11" id="KW-0479">Metal-binding</keyword>
<evidence type="ECO:0000256" key="11">
    <source>
        <dbReference type="RuleBase" id="RU368121"/>
    </source>
</evidence>
<organism evidence="14 15">
    <name type="scientific">Parthenolecanium corni</name>
    <dbReference type="NCBI Taxonomy" id="536013"/>
    <lineage>
        <taxon>Eukaryota</taxon>
        <taxon>Metazoa</taxon>
        <taxon>Ecdysozoa</taxon>
        <taxon>Arthropoda</taxon>
        <taxon>Hexapoda</taxon>
        <taxon>Insecta</taxon>
        <taxon>Pterygota</taxon>
        <taxon>Neoptera</taxon>
        <taxon>Paraneoptera</taxon>
        <taxon>Hemiptera</taxon>
        <taxon>Sternorrhyncha</taxon>
        <taxon>Coccoidea</taxon>
        <taxon>Coccidae</taxon>
        <taxon>Parthenolecanium</taxon>
    </lineage>
</organism>
<dbReference type="GO" id="GO:0008378">
    <property type="term" value="F:galactosyltransferase activity"/>
    <property type="evidence" value="ECO:0007669"/>
    <property type="project" value="TreeGrafter"/>
</dbReference>
<sequence>MLSCLSKFWVYILVFTVLSFLTTTHLMFNSIFEERHLEPLFTINSSDLTVVVQVDSNLTSSWNARKSRHPYHRNEVLEPYYVDRNVTKFCPKVPSRLEGKVQLVKEATPTFQDLVNEFRNSSLQSDGRFQPANCIPRFLVAIVVPYRGRFEHLNIFLRNIHPFIQRHQVDYTIFIVEQAGNGPFNRGMLMNVGFVEAMKIRPFDCFIFHDVDLLPEDDRNIYSCPDQPRHMSVAVDIFRYKLPYRDIFGGISALSAEHFQLVNGYSNTFWGWGGEDDDMSMRIRMKGLHLLRYPPSIARYTMLPHEKQKANPNRFEKLYLGRKRFKNEGLNSLEYRRISIRPCKLFTWIFVELTPPHQENIFIAIIKNSYLVRVLTDLVSWGE</sequence>
<dbReference type="GO" id="GO:0005794">
    <property type="term" value="C:Golgi apparatus"/>
    <property type="evidence" value="ECO:0007669"/>
    <property type="project" value="TreeGrafter"/>
</dbReference>
<proteinExistence type="inferred from homology"/>
<dbReference type="InterPro" id="IPR029044">
    <property type="entry name" value="Nucleotide-diphossugar_trans"/>
</dbReference>
<dbReference type="EMBL" id="JBBCAQ010000036">
    <property type="protein sequence ID" value="KAK7576575.1"/>
    <property type="molecule type" value="Genomic_DNA"/>
</dbReference>
<dbReference type="PANTHER" id="PTHR19300">
    <property type="entry name" value="BETA-1,4-GALACTOSYLTRANSFERASE"/>
    <property type="match status" value="1"/>
</dbReference>
<evidence type="ECO:0000256" key="1">
    <source>
        <dbReference type="ARBA" id="ARBA00004606"/>
    </source>
</evidence>
<keyword evidence="11" id="KW-0464">Manganese</keyword>
<dbReference type="AlphaFoldDB" id="A0AAN9T8J2"/>
<evidence type="ECO:0000259" key="13">
    <source>
        <dbReference type="Pfam" id="PF13733"/>
    </source>
</evidence>
<name>A0AAN9T8J2_9HEMI</name>
<keyword evidence="9 11" id="KW-0472">Membrane</keyword>
<dbReference type="Gene3D" id="3.90.550.10">
    <property type="entry name" value="Spore Coat Polysaccharide Biosynthesis Protein SpsA, Chain A"/>
    <property type="match status" value="1"/>
</dbReference>
<comment type="pathway">
    <text evidence="2 11">Protein modification; protein glycosylation.</text>
</comment>
<keyword evidence="10 11" id="KW-0325">Glycoprotein</keyword>
<keyword evidence="8 11" id="KW-1133">Transmembrane helix</keyword>
<dbReference type="EC" id="2.4.1.-" evidence="11"/>
<comment type="function">
    <text evidence="11">Catalyzes the transfer of galactose onto proteins or lipids.</text>
</comment>
<evidence type="ECO:0000313" key="15">
    <source>
        <dbReference type="Proteomes" id="UP001367676"/>
    </source>
</evidence>
<keyword evidence="4 11" id="KW-0328">Glycosyltransferase</keyword>
<dbReference type="CDD" id="cd00899">
    <property type="entry name" value="b4GalT"/>
    <property type="match status" value="1"/>
</dbReference>
<dbReference type="InterPro" id="IPR003859">
    <property type="entry name" value="Galactosyl_T"/>
</dbReference>
<keyword evidence="15" id="KW-1185">Reference proteome</keyword>